<evidence type="ECO:0000313" key="3">
    <source>
        <dbReference type="EMBL" id="CAB4709460.1"/>
    </source>
</evidence>
<gene>
    <name evidence="3" type="ORF">UFOPK2579_01367</name>
</gene>
<dbReference type="InterPro" id="IPR025241">
    <property type="entry name" value="DUF4190"/>
</dbReference>
<evidence type="ECO:0000259" key="2">
    <source>
        <dbReference type="Pfam" id="PF13828"/>
    </source>
</evidence>
<keyword evidence="1" id="KW-1133">Transmembrane helix</keyword>
<sequence length="122" mass="12285">MPQGAEIVFLLVFLLIVAAAIGGVSLMRRRPAPVPQMSVDSTQGTSPTAPGIQAVGTNGFAIASMILGIIGVALLGLIFGLVALSRIAKTGEAGRGMAITGIVTSIAWMLLSAVLVVLIASS</sequence>
<dbReference type="EMBL" id="CAEZXR010000152">
    <property type="protein sequence ID" value="CAB4709460.1"/>
    <property type="molecule type" value="Genomic_DNA"/>
</dbReference>
<proteinExistence type="predicted"/>
<dbReference type="AlphaFoldDB" id="A0A6J6QCH5"/>
<reference evidence="3" key="1">
    <citation type="submission" date="2020-05" db="EMBL/GenBank/DDBJ databases">
        <authorList>
            <person name="Chiriac C."/>
            <person name="Salcher M."/>
            <person name="Ghai R."/>
            <person name="Kavagutti S V."/>
        </authorList>
    </citation>
    <scope>NUCLEOTIDE SEQUENCE</scope>
</reference>
<protein>
    <submittedName>
        <fullName evidence="3">Unannotated protein</fullName>
    </submittedName>
</protein>
<feature type="transmembrane region" description="Helical" evidence="1">
    <location>
        <begin position="96"/>
        <end position="120"/>
    </location>
</feature>
<dbReference type="Pfam" id="PF13828">
    <property type="entry name" value="DUF4190"/>
    <property type="match status" value="1"/>
</dbReference>
<feature type="domain" description="DUF4190" evidence="2">
    <location>
        <begin position="61"/>
        <end position="114"/>
    </location>
</feature>
<feature type="transmembrane region" description="Helical" evidence="1">
    <location>
        <begin position="7"/>
        <end position="27"/>
    </location>
</feature>
<evidence type="ECO:0000256" key="1">
    <source>
        <dbReference type="SAM" id="Phobius"/>
    </source>
</evidence>
<keyword evidence="1" id="KW-0812">Transmembrane</keyword>
<organism evidence="3">
    <name type="scientific">freshwater metagenome</name>
    <dbReference type="NCBI Taxonomy" id="449393"/>
    <lineage>
        <taxon>unclassified sequences</taxon>
        <taxon>metagenomes</taxon>
        <taxon>ecological metagenomes</taxon>
    </lineage>
</organism>
<keyword evidence="1" id="KW-0472">Membrane</keyword>
<accession>A0A6J6QCH5</accession>
<name>A0A6J6QCH5_9ZZZZ</name>
<feature type="transmembrane region" description="Helical" evidence="1">
    <location>
        <begin position="60"/>
        <end position="84"/>
    </location>
</feature>